<comment type="similarity">
    <text evidence="10 11">Belongs to the arginase family.</text>
</comment>
<evidence type="ECO:0000313" key="13">
    <source>
        <dbReference type="Proteomes" id="UP001207605"/>
    </source>
</evidence>
<keyword evidence="7 11" id="KW-0378">Hydrolase</keyword>
<dbReference type="PROSITE" id="PS51409">
    <property type="entry name" value="ARGINASE_2"/>
    <property type="match status" value="1"/>
</dbReference>
<organism evidence="12 13">
    <name type="scientific">Dorea ammoniilytica</name>
    <dbReference type="NCBI Taxonomy" id="2981788"/>
    <lineage>
        <taxon>Bacteria</taxon>
        <taxon>Bacillati</taxon>
        <taxon>Bacillota</taxon>
        <taxon>Clostridia</taxon>
        <taxon>Lachnospirales</taxon>
        <taxon>Lachnospiraceae</taxon>
        <taxon>Dorea</taxon>
    </lineage>
</organism>
<evidence type="ECO:0000256" key="2">
    <source>
        <dbReference type="ARBA" id="ARBA00005098"/>
    </source>
</evidence>
<evidence type="ECO:0000256" key="4">
    <source>
        <dbReference type="ARBA" id="ARBA00018123"/>
    </source>
</evidence>
<dbReference type="PANTHER" id="PTHR43782:SF3">
    <property type="entry name" value="ARGINASE"/>
    <property type="match status" value="1"/>
</dbReference>
<evidence type="ECO:0000256" key="7">
    <source>
        <dbReference type="ARBA" id="ARBA00022801"/>
    </source>
</evidence>
<dbReference type="PANTHER" id="PTHR43782">
    <property type="entry name" value="ARGINASE"/>
    <property type="match status" value="1"/>
</dbReference>
<evidence type="ECO:0000256" key="10">
    <source>
        <dbReference type="PROSITE-ProRule" id="PRU00742"/>
    </source>
</evidence>
<comment type="catalytic activity">
    <reaction evidence="9">
        <text>L-arginine + H2O = urea + L-ornithine</text>
        <dbReference type="Rhea" id="RHEA:20569"/>
        <dbReference type="ChEBI" id="CHEBI:15377"/>
        <dbReference type="ChEBI" id="CHEBI:16199"/>
        <dbReference type="ChEBI" id="CHEBI:32682"/>
        <dbReference type="ChEBI" id="CHEBI:46911"/>
        <dbReference type="EC" id="3.5.3.1"/>
    </reaction>
</comment>
<keyword evidence="6" id="KW-0479">Metal-binding</keyword>
<evidence type="ECO:0000256" key="11">
    <source>
        <dbReference type="RuleBase" id="RU003684"/>
    </source>
</evidence>
<dbReference type="InterPro" id="IPR023696">
    <property type="entry name" value="Ureohydrolase_dom_sf"/>
</dbReference>
<evidence type="ECO:0000256" key="8">
    <source>
        <dbReference type="ARBA" id="ARBA00023211"/>
    </source>
</evidence>
<evidence type="ECO:0000256" key="5">
    <source>
        <dbReference type="ARBA" id="ARBA00022503"/>
    </source>
</evidence>
<comment type="caution">
    <text evidence="12">The sequence shown here is derived from an EMBL/GenBank/DDBJ whole genome shotgun (WGS) entry which is preliminary data.</text>
</comment>
<evidence type="ECO:0000256" key="9">
    <source>
        <dbReference type="ARBA" id="ARBA00047391"/>
    </source>
</evidence>
<dbReference type="PRINTS" id="PR00116">
    <property type="entry name" value="ARGINASE"/>
</dbReference>
<sequence length="281" mass="30969">MNHIFGCPMHYGVGAPGLINSLDYLQSFCPELDIDILPEITRPEENLSNLKHLNSVIASCSQIAESGYHALCKGESPLYITGDHSSAIGSVSAAGTYCEDLGLIWIDAHPDINTDKTTVTGNIHGMPVAALIGMGEQSLTRILSDKPKVKPSNIVMLGLRDIDPPEMAFLNKLHIRYYTWQQMATLGIQRCIDETLQYLSHLQNVHISFDIDVMDPAYLPGVSVPVPGGLLEEEAFTLMHQLLTGLPVISCDIVEFNKDYDISDRTATFARQMAHQILTDF</sequence>
<dbReference type="EMBL" id="JAOQJV010000010">
    <property type="protein sequence ID" value="MCU6700292.1"/>
    <property type="molecule type" value="Genomic_DNA"/>
</dbReference>
<dbReference type="InterPro" id="IPR006035">
    <property type="entry name" value="Ureohydrolase"/>
</dbReference>
<keyword evidence="5" id="KW-0056">Arginine metabolism</keyword>
<gene>
    <name evidence="12" type="ORF">OCV65_08630</name>
</gene>
<proteinExistence type="inferred from homology"/>
<dbReference type="SUPFAM" id="SSF52768">
    <property type="entry name" value="Arginase/deacetylase"/>
    <property type="match status" value="1"/>
</dbReference>
<accession>A0ABT2S6S5</accession>
<protein>
    <recommendedName>
        <fullName evidence="4">Arginase</fullName>
        <ecNumber evidence="3">3.5.3.1</ecNumber>
    </recommendedName>
</protein>
<dbReference type="CDD" id="cd09989">
    <property type="entry name" value="Arginase"/>
    <property type="match status" value="1"/>
</dbReference>
<dbReference type="Pfam" id="PF00491">
    <property type="entry name" value="Arginase"/>
    <property type="match status" value="1"/>
</dbReference>
<dbReference type="PROSITE" id="PS01053">
    <property type="entry name" value="ARGINASE_1"/>
    <property type="match status" value="1"/>
</dbReference>
<evidence type="ECO:0000256" key="1">
    <source>
        <dbReference type="ARBA" id="ARBA00001936"/>
    </source>
</evidence>
<evidence type="ECO:0000256" key="6">
    <source>
        <dbReference type="ARBA" id="ARBA00022723"/>
    </source>
</evidence>
<evidence type="ECO:0000256" key="3">
    <source>
        <dbReference type="ARBA" id="ARBA00012168"/>
    </source>
</evidence>
<dbReference type="Gene3D" id="3.40.800.10">
    <property type="entry name" value="Ureohydrolase domain"/>
    <property type="match status" value="1"/>
</dbReference>
<dbReference type="InterPro" id="IPR020855">
    <property type="entry name" value="Ureohydrolase_Mn_BS"/>
</dbReference>
<reference evidence="12 13" key="1">
    <citation type="journal article" date="2021" name="ISME Commun">
        <title>Automated analysis of genomic sequences facilitates high-throughput and comprehensive description of bacteria.</title>
        <authorList>
            <person name="Hitch T.C.A."/>
        </authorList>
    </citation>
    <scope>NUCLEOTIDE SEQUENCE [LARGE SCALE GENOMIC DNA]</scope>
    <source>
        <strain evidence="12 13">Sanger_02</strain>
    </source>
</reference>
<keyword evidence="8" id="KW-0464">Manganese</keyword>
<dbReference type="RefSeq" id="WP_262581710.1">
    <property type="nucleotide sequence ID" value="NZ_JAOQJV010000010.1"/>
</dbReference>
<comment type="cofactor">
    <cofactor evidence="1">
        <name>Mn(2+)</name>
        <dbReference type="ChEBI" id="CHEBI:29035"/>
    </cofactor>
</comment>
<name>A0ABT2S6S5_9FIRM</name>
<dbReference type="InterPro" id="IPR014033">
    <property type="entry name" value="Arginase"/>
</dbReference>
<keyword evidence="13" id="KW-1185">Reference proteome</keyword>
<dbReference type="Proteomes" id="UP001207605">
    <property type="component" value="Unassembled WGS sequence"/>
</dbReference>
<comment type="pathway">
    <text evidence="2">Nitrogen metabolism; urea cycle; L-ornithine and urea from L-arginine: step 1/1.</text>
</comment>
<dbReference type="EC" id="3.5.3.1" evidence="3"/>
<evidence type="ECO:0000313" key="12">
    <source>
        <dbReference type="EMBL" id="MCU6700292.1"/>
    </source>
</evidence>